<gene>
    <name evidence="3" type="ORF">GCM10009681_21930</name>
</gene>
<keyword evidence="2" id="KW-1133">Transmembrane helix</keyword>
<accession>A0ABP4WC77</accession>
<name>A0ABP4WC77_9ACTN</name>
<keyword evidence="2" id="KW-0812">Transmembrane</keyword>
<proteinExistence type="predicted"/>
<sequence>MTQPQPDSGQPTPEPEPPAGGGLRARLGGIGLSLLGYVLALVVALTELRSSDSGYTVLAYAVTATAVTVVLLVLGVALVIPQRTRAFGTGVLIGAAIGVLCGGGICFGVLATI</sequence>
<protein>
    <recommendedName>
        <fullName evidence="5">DUF4190 domain-containing protein</fullName>
    </recommendedName>
</protein>
<evidence type="ECO:0000313" key="4">
    <source>
        <dbReference type="Proteomes" id="UP001500655"/>
    </source>
</evidence>
<keyword evidence="4" id="KW-1185">Reference proteome</keyword>
<feature type="transmembrane region" description="Helical" evidence="2">
    <location>
        <begin position="57"/>
        <end position="80"/>
    </location>
</feature>
<organism evidence="3 4">
    <name type="scientific">Luedemannella helvata</name>
    <dbReference type="NCBI Taxonomy" id="349315"/>
    <lineage>
        <taxon>Bacteria</taxon>
        <taxon>Bacillati</taxon>
        <taxon>Actinomycetota</taxon>
        <taxon>Actinomycetes</taxon>
        <taxon>Micromonosporales</taxon>
        <taxon>Micromonosporaceae</taxon>
        <taxon>Luedemannella</taxon>
    </lineage>
</organism>
<feature type="region of interest" description="Disordered" evidence="1">
    <location>
        <begin position="1"/>
        <end position="22"/>
    </location>
</feature>
<reference evidence="4" key="1">
    <citation type="journal article" date="2019" name="Int. J. Syst. Evol. Microbiol.">
        <title>The Global Catalogue of Microorganisms (GCM) 10K type strain sequencing project: providing services to taxonomists for standard genome sequencing and annotation.</title>
        <authorList>
            <consortium name="The Broad Institute Genomics Platform"/>
            <consortium name="The Broad Institute Genome Sequencing Center for Infectious Disease"/>
            <person name="Wu L."/>
            <person name="Ma J."/>
        </authorList>
    </citation>
    <scope>NUCLEOTIDE SEQUENCE [LARGE SCALE GENOMIC DNA]</scope>
    <source>
        <strain evidence="4">JCM 13249</strain>
    </source>
</reference>
<dbReference type="Proteomes" id="UP001500655">
    <property type="component" value="Unassembled WGS sequence"/>
</dbReference>
<comment type="caution">
    <text evidence="3">The sequence shown here is derived from an EMBL/GenBank/DDBJ whole genome shotgun (WGS) entry which is preliminary data.</text>
</comment>
<keyword evidence="2" id="KW-0472">Membrane</keyword>
<evidence type="ECO:0000256" key="2">
    <source>
        <dbReference type="SAM" id="Phobius"/>
    </source>
</evidence>
<feature type="transmembrane region" description="Helical" evidence="2">
    <location>
        <begin position="86"/>
        <end position="111"/>
    </location>
</feature>
<dbReference type="RefSeq" id="WP_344079580.1">
    <property type="nucleotide sequence ID" value="NZ_BAAALS010000008.1"/>
</dbReference>
<feature type="compositionally biased region" description="Low complexity" evidence="1">
    <location>
        <begin position="1"/>
        <end position="11"/>
    </location>
</feature>
<dbReference type="EMBL" id="BAAALS010000008">
    <property type="protein sequence ID" value="GAA1750401.1"/>
    <property type="molecule type" value="Genomic_DNA"/>
</dbReference>
<evidence type="ECO:0008006" key="5">
    <source>
        <dbReference type="Google" id="ProtNLM"/>
    </source>
</evidence>
<evidence type="ECO:0000256" key="1">
    <source>
        <dbReference type="SAM" id="MobiDB-lite"/>
    </source>
</evidence>
<evidence type="ECO:0000313" key="3">
    <source>
        <dbReference type="EMBL" id="GAA1750401.1"/>
    </source>
</evidence>
<feature type="transmembrane region" description="Helical" evidence="2">
    <location>
        <begin position="25"/>
        <end position="45"/>
    </location>
</feature>